<evidence type="ECO:0000313" key="2">
    <source>
        <dbReference type="Proteomes" id="UP000199623"/>
    </source>
</evidence>
<dbReference type="AlphaFoldDB" id="A0A1G7QLD9"/>
<sequence>MTHRHFAVVNHFHPHVRDPFLLLRQRGKGFERFTEDRDWVPAGRQWALGEPVEGTLLNHLLTSWTPRPVRTEHRFFAFLDENGEPLRLAHLWNDANGVLAERTFVSEGWRVVGPCVFEGDRRVEIDETRARELEAVVTRNSREPADGRYRYWAVLDPVLQRVLRTWGGEDGTRYAQWSMGPRWHRVHVLDVVRDGTAQPVAVEVAEELRRSFPAIADSVGAAPAGCHQPS</sequence>
<reference evidence="2" key="1">
    <citation type="submission" date="2016-10" db="EMBL/GenBank/DDBJ databases">
        <authorList>
            <person name="Varghese N."/>
            <person name="Submissions S."/>
        </authorList>
    </citation>
    <scope>NUCLEOTIDE SEQUENCE [LARGE SCALE GENOMIC DNA]</scope>
    <source>
        <strain evidence="2">CGMCC 4.3506</strain>
    </source>
</reference>
<evidence type="ECO:0000313" key="1">
    <source>
        <dbReference type="EMBL" id="SDF99302.1"/>
    </source>
</evidence>
<keyword evidence="2" id="KW-1185">Reference proteome</keyword>
<name>A0A1G7QLD9_9PSEU</name>
<gene>
    <name evidence="1" type="ORF">SAMN05216553_104508</name>
</gene>
<dbReference type="RefSeq" id="WP_090048524.1">
    <property type="nucleotide sequence ID" value="NZ_FNCC01000004.1"/>
</dbReference>
<dbReference type="OrthoDB" id="9822174at2"/>
<proteinExistence type="predicted"/>
<dbReference type="Proteomes" id="UP000199623">
    <property type="component" value="Unassembled WGS sequence"/>
</dbReference>
<protein>
    <submittedName>
        <fullName evidence="1">Uncharacterized protein</fullName>
    </submittedName>
</protein>
<dbReference type="STRING" id="200378.SAMN05216553_104508"/>
<organism evidence="1 2">
    <name type="scientific">Lentzea fradiae</name>
    <dbReference type="NCBI Taxonomy" id="200378"/>
    <lineage>
        <taxon>Bacteria</taxon>
        <taxon>Bacillati</taxon>
        <taxon>Actinomycetota</taxon>
        <taxon>Actinomycetes</taxon>
        <taxon>Pseudonocardiales</taxon>
        <taxon>Pseudonocardiaceae</taxon>
        <taxon>Lentzea</taxon>
    </lineage>
</organism>
<accession>A0A1G7QLD9</accession>
<dbReference type="EMBL" id="FNCC01000004">
    <property type="protein sequence ID" value="SDF99302.1"/>
    <property type="molecule type" value="Genomic_DNA"/>
</dbReference>